<accession>A0ABS6UQJ1</accession>
<keyword evidence="2" id="KW-0479">Metal-binding</keyword>
<protein>
    <submittedName>
        <fullName evidence="4">Cytochrome P450</fullName>
    </submittedName>
</protein>
<comment type="similarity">
    <text evidence="1 2">Belongs to the cytochrome P450 family.</text>
</comment>
<dbReference type="InterPro" id="IPR017972">
    <property type="entry name" value="Cyt_P450_CS"/>
</dbReference>
<gene>
    <name evidence="4" type="ORF">I4I81_09675</name>
</gene>
<feature type="region of interest" description="Disordered" evidence="3">
    <location>
        <begin position="1"/>
        <end position="21"/>
    </location>
</feature>
<keyword evidence="2" id="KW-0408">Iron</keyword>
<keyword evidence="2" id="KW-0560">Oxidoreductase</keyword>
<evidence type="ECO:0000313" key="4">
    <source>
        <dbReference type="EMBL" id="MBW0134526.1"/>
    </source>
</evidence>
<evidence type="ECO:0000256" key="2">
    <source>
        <dbReference type="RuleBase" id="RU000461"/>
    </source>
</evidence>
<reference evidence="4 5" key="1">
    <citation type="submission" date="2020-11" db="EMBL/GenBank/DDBJ databases">
        <title>Pseudonocardia abyssalis sp. nov. and Pseudonocardia oceani sp. nov., description and phylogenomic analysis of two novel actinomycetes isolated from the deep Southern Ocean.</title>
        <authorList>
            <person name="Parra J."/>
        </authorList>
    </citation>
    <scope>NUCLEOTIDE SEQUENCE [LARGE SCALE GENOMIC DNA]</scope>
    <source>
        <strain evidence="4 5">KRD-168</strain>
    </source>
</reference>
<proteinExistence type="inferred from homology"/>
<dbReference type="PROSITE" id="PS00086">
    <property type="entry name" value="CYTOCHROME_P450"/>
    <property type="match status" value="1"/>
</dbReference>
<dbReference type="InterPro" id="IPR001128">
    <property type="entry name" value="Cyt_P450"/>
</dbReference>
<sequence>MSGAAARARARPPQPPHSRAADRWERRVQLGAHPVAYPLVRGLARIAPVVRVPRVGVVVSDAAIARAVLTDTTSFTKTGPGSPAALWTPVVGPRVLLNMEGAEHVALRRALADLFTPAAVAELCTRVLAEPCAALHDRLAAGEAVDLVPVAQRAAGAVIAGLVGLDARDAAGPAFAAATAVTGMVRLRRPELTPRQVVRGRAALAGITAPAAVAYRVGDPATVPGRMRELGLTEREALGAVAAFALTGTETVVSFLPRLVALLHDSVLLGAVAADRGRVDACVEEGLRVTVPSPVMLRRVAAPARVGTVEVVAGDRIVIATVSAARALGGFAPDRPHPPAVRRIWFGAGPHFCLGMPLATAQIRIVLDAVLDAHLARPLRIARRRVARRVLVPAYRELVVQGV</sequence>
<organism evidence="4 5">
    <name type="scientific">Pseudonocardia abyssalis</name>
    <dbReference type="NCBI Taxonomy" id="2792008"/>
    <lineage>
        <taxon>Bacteria</taxon>
        <taxon>Bacillati</taxon>
        <taxon>Actinomycetota</taxon>
        <taxon>Actinomycetes</taxon>
        <taxon>Pseudonocardiales</taxon>
        <taxon>Pseudonocardiaceae</taxon>
        <taxon>Pseudonocardia</taxon>
    </lineage>
</organism>
<keyword evidence="2" id="KW-0349">Heme</keyword>
<keyword evidence="5" id="KW-1185">Reference proteome</keyword>
<dbReference type="Proteomes" id="UP000694287">
    <property type="component" value="Unassembled WGS sequence"/>
</dbReference>
<dbReference type="PANTHER" id="PTHR46696">
    <property type="entry name" value="P450, PUTATIVE (EUROFUNG)-RELATED"/>
    <property type="match status" value="1"/>
</dbReference>
<evidence type="ECO:0000313" key="5">
    <source>
        <dbReference type="Proteomes" id="UP000694287"/>
    </source>
</evidence>
<dbReference type="Pfam" id="PF00067">
    <property type="entry name" value="p450"/>
    <property type="match status" value="1"/>
</dbReference>
<keyword evidence="2" id="KW-0503">Monooxygenase</keyword>
<evidence type="ECO:0000256" key="1">
    <source>
        <dbReference type="ARBA" id="ARBA00010617"/>
    </source>
</evidence>
<dbReference type="CDD" id="cd00302">
    <property type="entry name" value="cytochrome_P450"/>
    <property type="match status" value="1"/>
</dbReference>
<dbReference type="EMBL" id="JADQDK010000001">
    <property type="protein sequence ID" value="MBW0134526.1"/>
    <property type="molecule type" value="Genomic_DNA"/>
</dbReference>
<name>A0ABS6UQJ1_9PSEU</name>
<comment type="caution">
    <text evidence="4">The sequence shown here is derived from an EMBL/GenBank/DDBJ whole genome shotgun (WGS) entry which is preliminary data.</text>
</comment>
<dbReference type="RefSeq" id="WP_218615988.1">
    <property type="nucleotide sequence ID" value="NZ_JADQDK010000001.1"/>
</dbReference>
<evidence type="ECO:0000256" key="3">
    <source>
        <dbReference type="SAM" id="MobiDB-lite"/>
    </source>
</evidence>
<dbReference type="PANTHER" id="PTHR46696:SF1">
    <property type="entry name" value="CYTOCHROME P450 YJIB-RELATED"/>
    <property type="match status" value="1"/>
</dbReference>